<evidence type="ECO:0000313" key="2">
    <source>
        <dbReference type="Proteomes" id="UP001567537"/>
    </source>
</evidence>
<dbReference type="Gene3D" id="2.40.128.340">
    <property type="match status" value="2"/>
</dbReference>
<dbReference type="RefSeq" id="WP_371241505.1">
    <property type="nucleotide sequence ID" value="NZ_JAHWZY010000029.1"/>
</dbReference>
<reference evidence="1 2" key="1">
    <citation type="journal article" date="2021" name="Res Sq">
        <title>Streptomyces Pimoensis sp. nov., Isolated From the Taklimakan Desert in Xinjiang, China.</title>
        <authorList>
            <person name="Zhang P."/>
            <person name="Luo X."/>
            <person name="Luo X."/>
            <person name="Liu Z."/>
            <person name="Xia Z."/>
            <person name="Wan C."/>
            <person name="zhang L."/>
        </authorList>
    </citation>
    <scope>NUCLEOTIDE SEQUENCE [LARGE SCALE GENOMIC DNA]</scope>
    <source>
        <strain evidence="1 2">TRM75549</strain>
    </source>
</reference>
<dbReference type="SUPFAM" id="SSF69318">
    <property type="entry name" value="Integrin alpha N-terminal domain"/>
    <property type="match status" value="1"/>
</dbReference>
<dbReference type="EMBL" id="JAHWZY010000029">
    <property type="protein sequence ID" value="MEZ3181684.1"/>
    <property type="molecule type" value="Genomic_DNA"/>
</dbReference>
<proteinExistence type="predicted"/>
<evidence type="ECO:0000313" key="1">
    <source>
        <dbReference type="EMBL" id="MEZ3181684.1"/>
    </source>
</evidence>
<dbReference type="Proteomes" id="UP001567537">
    <property type="component" value="Unassembled WGS sequence"/>
</dbReference>
<keyword evidence="2" id="KW-1185">Reference proteome</keyword>
<sequence length="147" mass="15984">MTPRLFTFTAKADGTLNGYAKSWNAGPGAWERDRVELTSGDYNGDRRADAAVMYRHDEGVTSLHTSLAKTDGGFQAPVEEYRSGAGNWYASSSGIPVSGDADGDGREDILIMYNYATGATRTFTFSTGEDGTFGNPRRSWYAEPGTW</sequence>
<comment type="caution">
    <text evidence="1">The sequence shown here is derived from an EMBL/GenBank/DDBJ whole genome shotgun (WGS) entry which is preliminary data.</text>
</comment>
<dbReference type="InterPro" id="IPR028994">
    <property type="entry name" value="Integrin_alpha_N"/>
</dbReference>
<name>A0ABV4J478_9ACTN</name>
<accession>A0ABV4J478</accession>
<protein>
    <submittedName>
        <fullName evidence="1">VCBS repeat-containing protein</fullName>
    </submittedName>
</protein>
<organism evidence="1 2">
    <name type="scientific">Streptomyces pimonensis</name>
    <dbReference type="NCBI Taxonomy" id="2860288"/>
    <lineage>
        <taxon>Bacteria</taxon>
        <taxon>Bacillati</taxon>
        <taxon>Actinomycetota</taxon>
        <taxon>Actinomycetes</taxon>
        <taxon>Kitasatosporales</taxon>
        <taxon>Streptomycetaceae</taxon>
        <taxon>Streptomyces</taxon>
    </lineage>
</organism>
<gene>
    <name evidence="1" type="ORF">KYY02_24260</name>
</gene>